<proteinExistence type="predicted"/>
<accession>A0A1H3A0R5</accession>
<evidence type="ECO:0000256" key="1">
    <source>
        <dbReference type="SAM" id="Phobius"/>
    </source>
</evidence>
<feature type="transmembrane region" description="Helical" evidence="1">
    <location>
        <begin position="13"/>
        <end position="30"/>
    </location>
</feature>
<name>A0A1H3A0R5_HALVA</name>
<organism evidence="2 3">
    <name type="scientific">Haloarcula vallismortis</name>
    <name type="common">Halobacterium vallismortis</name>
    <dbReference type="NCBI Taxonomy" id="28442"/>
    <lineage>
        <taxon>Archaea</taxon>
        <taxon>Methanobacteriati</taxon>
        <taxon>Methanobacteriota</taxon>
        <taxon>Stenosarchaea group</taxon>
        <taxon>Halobacteria</taxon>
        <taxon>Halobacteriales</taxon>
        <taxon>Haloarculaceae</taxon>
        <taxon>Haloarcula</taxon>
    </lineage>
</organism>
<reference evidence="2 3" key="1">
    <citation type="submission" date="2016-10" db="EMBL/GenBank/DDBJ databases">
        <authorList>
            <person name="de Groot N.N."/>
        </authorList>
    </citation>
    <scope>NUCLEOTIDE SEQUENCE [LARGE SCALE GENOMIC DNA]</scope>
    <source>
        <strain evidence="2 3">DSM 3756</strain>
    </source>
</reference>
<dbReference type="STRING" id="28442.SAMN05443574_12043"/>
<protein>
    <submittedName>
        <fullName evidence="2">Uncharacterized protein</fullName>
    </submittedName>
</protein>
<feature type="transmembrane region" description="Helical" evidence="1">
    <location>
        <begin position="42"/>
        <end position="62"/>
    </location>
</feature>
<evidence type="ECO:0000313" key="2">
    <source>
        <dbReference type="EMBL" id="SDX23287.1"/>
    </source>
</evidence>
<keyword evidence="1" id="KW-1133">Transmembrane helix</keyword>
<sequence>MQQAIETYPEPESVLIVALSISILVAQFYFQPKEKSKWRMRIRWLFYIAAMILTALISSRLYRLYQSIGT</sequence>
<keyword evidence="1" id="KW-0472">Membrane</keyword>
<dbReference type="Proteomes" id="UP000182573">
    <property type="component" value="Unassembled WGS sequence"/>
</dbReference>
<dbReference type="AlphaFoldDB" id="A0A1H3A0R5"/>
<dbReference type="EMBL" id="FNOF01000020">
    <property type="protein sequence ID" value="SDX23287.1"/>
    <property type="molecule type" value="Genomic_DNA"/>
</dbReference>
<keyword evidence="1" id="KW-0812">Transmembrane</keyword>
<gene>
    <name evidence="2" type="ORF">SAMN05443574_12043</name>
</gene>
<evidence type="ECO:0000313" key="3">
    <source>
        <dbReference type="Proteomes" id="UP000182573"/>
    </source>
</evidence>